<dbReference type="EMBL" id="JACSPS010000001">
    <property type="protein sequence ID" value="MBD8017540.1"/>
    <property type="molecule type" value="Genomic_DNA"/>
</dbReference>
<sequence length="142" mass="16896">MKILSWFLVLAGVFGLIAVRMFEEPLFYDPFLQYFKSADKNAIFPLYDWGSLILGHLFRFVLNLIFSLVIVQFLFKNTRWTAQSAALIVIAFAITLPIYLYCIHTNFEIGYLFSFYIRRFVIQPLVLLLIIPVFYYRWKLEK</sequence>
<dbReference type="Proteomes" id="UP000626242">
    <property type="component" value="Unassembled WGS sequence"/>
</dbReference>
<comment type="caution">
    <text evidence="2">The sequence shown here is derived from an EMBL/GenBank/DDBJ whole genome shotgun (WGS) entry which is preliminary data.</text>
</comment>
<name>A0ABR8WKJ0_9FLAO</name>
<accession>A0ABR8WKJ0</accession>
<dbReference type="NCBIfam" id="TIGR04127">
    <property type="entry name" value="flavo_near_exo"/>
    <property type="match status" value="1"/>
</dbReference>
<gene>
    <name evidence="2" type="ORF">H9628_03565</name>
</gene>
<feature type="transmembrane region" description="Helical" evidence="1">
    <location>
        <begin position="53"/>
        <end position="75"/>
    </location>
</feature>
<organism evidence="2 3">
    <name type="scientific">Kaistella pullorum</name>
    <dbReference type="NCBI Taxonomy" id="2763074"/>
    <lineage>
        <taxon>Bacteria</taxon>
        <taxon>Pseudomonadati</taxon>
        <taxon>Bacteroidota</taxon>
        <taxon>Flavobacteriia</taxon>
        <taxon>Flavobacteriales</taxon>
        <taxon>Weeksellaceae</taxon>
        <taxon>Chryseobacterium group</taxon>
        <taxon>Kaistella</taxon>
    </lineage>
</organism>
<proteinExistence type="predicted"/>
<reference evidence="2 3" key="1">
    <citation type="submission" date="2020-08" db="EMBL/GenBank/DDBJ databases">
        <title>A Genomic Blueprint of the Chicken Gut Microbiome.</title>
        <authorList>
            <person name="Gilroy R."/>
            <person name="Ravi A."/>
            <person name="Getino M."/>
            <person name="Pursley I."/>
            <person name="Horton D.L."/>
            <person name="Alikhan N.-F."/>
            <person name="Baker D."/>
            <person name="Gharbi K."/>
            <person name="Hall N."/>
            <person name="Watson M."/>
            <person name="Adriaenssens E.M."/>
            <person name="Foster-Nyarko E."/>
            <person name="Jarju S."/>
            <person name="Secka A."/>
            <person name="Antonio M."/>
            <person name="Oren A."/>
            <person name="Chaudhuri R."/>
            <person name="La Ragione R.M."/>
            <person name="Hildebrand F."/>
            <person name="Pallen M.J."/>
        </authorList>
    </citation>
    <scope>NUCLEOTIDE SEQUENCE [LARGE SCALE GENOMIC DNA]</scope>
    <source>
        <strain evidence="2 3">Sa1CVA4</strain>
    </source>
</reference>
<evidence type="ECO:0000313" key="2">
    <source>
        <dbReference type="EMBL" id="MBD8017540.1"/>
    </source>
</evidence>
<keyword evidence="1" id="KW-0812">Transmembrane</keyword>
<feature type="transmembrane region" description="Helical" evidence="1">
    <location>
        <begin position="82"/>
        <end position="100"/>
    </location>
</feature>
<dbReference type="InterPro" id="IPR026414">
    <property type="entry name" value="ExosoTase_F-assoc_memb"/>
</dbReference>
<keyword evidence="1" id="KW-1133">Transmembrane helix</keyword>
<evidence type="ECO:0000256" key="1">
    <source>
        <dbReference type="SAM" id="Phobius"/>
    </source>
</evidence>
<keyword evidence="1" id="KW-0472">Membrane</keyword>
<dbReference type="RefSeq" id="WP_251832741.1">
    <property type="nucleotide sequence ID" value="NZ_JACSPS010000001.1"/>
</dbReference>
<feature type="transmembrane region" description="Helical" evidence="1">
    <location>
        <begin position="120"/>
        <end position="138"/>
    </location>
</feature>
<evidence type="ECO:0000313" key="3">
    <source>
        <dbReference type="Proteomes" id="UP000626242"/>
    </source>
</evidence>
<protein>
    <submittedName>
        <fullName evidence="2">Exosortase F system-associated protein</fullName>
    </submittedName>
</protein>
<keyword evidence="3" id="KW-1185">Reference proteome</keyword>